<organism evidence="1 2">
    <name type="scientific">Haloterrigena turkmenica (strain ATCC 51198 / DSM 5511 / JCM 9101 / NCIMB 13204 / VKM B-1734 / 4k)</name>
    <name type="common">Halococcus turkmenicus</name>
    <dbReference type="NCBI Taxonomy" id="543526"/>
    <lineage>
        <taxon>Archaea</taxon>
        <taxon>Methanobacteriati</taxon>
        <taxon>Methanobacteriota</taxon>
        <taxon>Stenosarchaea group</taxon>
        <taxon>Halobacteria</taxon>
        <taxon>Halobacteriales</taxon>
        <taxon>Natrialbaceae</taxon>
        <taxon>Haloterrigena</taxon>
    </lineage>
</organism>
<dbReference type="KEGG" id="htu:Htur_4602"/>
<dbReference type="GeneID" id="8745208"/>
<sequence length="105" mass="11901">MLRRRAKADLSEEEIEKKARELATLHHQWNGLPVQWLEDGLLVSRKQEVNGEGVTEQIVLQRSKRIYESLTDSANSDENSVSIPHGMADLGATRRMLEDVDLPGH</sequence>
<evidence type="ECO:0000313" key="2">
    <source>
        <dbReference type="Proteomes" id="UP000001903"/>
    </source>
</evidence>
<proteinExistence type="predicted"/>
<gene>
    <name evidence="1" type="ordered locus">Htur_4602</name>
</gene>
<geneLocation type="plasmid" evidence="1 2">
    <name>pHTUR02</name>
</geneLocation>
<dbReference type="EMBL" id="CP001862">
    <property type="protein sequence ID" value="ADB63390.1"/>
    <property type="molecule type" value="Genomic_DNA"/>
</dbReference>
<protein>
    <submittedName>
        <fullName evidence="1">Uncharacterized protein</fullName>
    </submittedName>
</protein>
<name>D2S1Z3_HALTV</name>
<dbReference type="AlphaFoldDB" id="D2S1Z3"/>
<dbReference type="RefSeq" id="WP_012945634.1">
    <property type="nucleotide sequence ID" value="NC_013745.1"/>
</dbReference>
<reference evidence="1 2" key="1">
    <citation type="journal article" date="2010" name="Stand. Genomic Sci.">
        <title>Complete genome sequence of Haloterrigena turkmenica type strain (4k).</title>
        <authorList>
            <person name="Saunders E."/>
            <person name="Tindall B.J."/>
            <person name="Fahnrich R."/>
            <person name="Lapidus A."/>
            <person name="Copeland A."/>
            <person name="Del Rio T.G."/>
            <person name="Lucas S."/>
            <person name="Chen F."/>
            <person name="Tice H."/>
            <person name="Cheng J.F."/>
            <person name="Han C."/>
            <person name="Detter J.C."/>
            <person name="Bruce D."/>
            <person name="Goodwin L."/>
            <person name="Chain P."/>
            <person name="Pitluck S."/>
            <person name="Pati A."/>
            <person name="Ivanova N."/>
            <person name="Mavromatis K."/>
            <person name="Chen A."/>
            <person name="Palaniappan K."/>
            <person name="Land M."/>
            <person name="Hauser L."/>
            <person name="Chang Y.J."/>
            <person name="Jeffries C.D."/>
            <person name="Brettin T."/>
            <person name="Rohde M."/>
            <person name="Goker M."/>
            <person name="Bristow J."/>
            <person name="Eisen J.A."/>
            <person name="Markowitz V."/>
            <person name="Hugenholtz P."/>
            <person name="Klenk H.P."/>
            <person name="Kyrpides N.C."/>
        </authorList>
    </citation>
    <scope>NUCLEOTIDE SEQUENCE [LARGE SCALE GENOMIC DNA]</scope>
    <source>
        <strain evidence="2">ATCC 51198 / DSM 5511 / JCM 9101 / NCIMB 13204 / VKM B-1734 / 4k</strain>
    </source>
</reference>
<dbReference type="HOGENOM" id="CLU_2230331_0_0_2"/>
<keyword evidence="1" id="KW-0614">Plasmid</keyword>
<accession>D2S1Z3</accession>
<evidence type="ECO:0000313" key="1">
    <source>
        <dbReference type="EMBL" id="ADB63390.1"/>
    </source>
</evidence>
<dbReference type="Proteomes" id="UP000001903">
    <property type="component" value="Plasmid pHTUR02"/>
</dbReference>
<keyword evidence="2" id="KW-1185">Reference proteome</keyword>